<dbReference type="Proteomes" id="UP001176961">
    <property type="component" value="Unassembled WGS sequence"/>
</dbReference>
<dbReference type="AlphaFoldDB" id="A0AA36GWR2"/>
<protein>
    <submittedName>
        <fullName evidence="2">Uncharacterized protein</fullName>
    </submittedName>
</protein>
<organism evidence="2 3">
    <name type="scientific">Cylicocyclus nassatus</name>
    <name type="common">Nematode worm</name>
    <dbReference type="NCBI Taxonomy" id="53992"/>
    <lineage>
        <taxon>Eukaryota</taxon>
        <taxon>Metazoa</taxon>
        <taxon>Ecdysozoa</taxon>
        <taxon>Nematoda</taxon>
        <taxon>Chromadorea</taxon>
        <taxon>Rhabditida</taxon>
        <taxon>Rhabditina</taxon>
        <taxon>Rhabditomorpha</taxon>
        <taxon>Strongyloidea</taxon>
        <taxon>Strongylidae</taxon>
        <taxon>Cylicocyclus</taxon>
    </lineage>
</organism>
<keyword evidence="3" id="KW-1185">Reference proteome</keyword>
<dbReference type="EMBL" id="CATQJL010000223">
    <property type="protein sequence ID" value="CAJ0599728.1"/>
    <property type="molecule type" value="Genomic_DNA"/>
</dbReference>
<proteinExistence type="predicted"/>
<reference evidence="2" key="1">
    <citation type="submission" date="2023-07" db="EMBL/GenBank/DDBJ databases">
        <authorList>
            <consortium name="CYATHOMIX"/>
        </authorList>
    </citation>
    <scope>NUCLEOTIDE SEQUENCE</scope>
    <source>
        <strain evidence="2">N/A</strain>
    </source>
</reference>
<gene>
    <name evidence="2" type="ORF">CYNAS_LOCUS11711</name>
</gene>
<comment type="caution">
    <text evidence="2">The sequence shown here is derived from an EMBL/GenBank/DDBJ whole genome shotgun (WGS) entry which is preliminary data.</text>
</comment>
<sequence length="67" mass="7729">MEALSKLQRQKAEWRGYMYTALQKALRDIRSYTFNECTGWLPSPAKRAGEETQRTVMDGDSNLINSD</sequence>
<evidence type="ECO:0000313" key="3">
    <source>
        <dbReference type="Proteomes" id="UP001176961"/>
    </source>
</evidence>
<evidence type="ECO:0000256" key="1">
    <source>
        <dbReference type="SAM" id="MobiDB-lite"/>
    </source>
</evidence>
<accession>A0AA36GWR2</accession>
<feature type="region of interest" description="Disordered" evidence="1">
    <location>
        <begin position="45"/>
        <end position="67"/>
    </location>
</feature>
<evidence type="ECO:0000313" key="2">
    <source>
        <dbReference type="EMBL" id="CAJ0599728.1"/>
    </source>
</evidence>
<name>A0AA36GWR2_CYLNA</name>